<name>A0A250LKZ4_9BURK</name>
<evidence type="ECO:0000313" key="2">
    <source>
        <dbReference type="EMBL" id="BBA45220.1"/>
    </source>
</evidence>
<geneLocation type="plasmid" evidence="2">
    <name>pBC453</name>
</geneLocation>
<accession>A0A250LKZ4</accession>
<dbReference type="AlphaFoldDB" id="A0A250LKZ4"/>
<reference evidence="2" key="2">
    <citation type="journal article" date="2017" name="Genome Announc.">
        <title>High-Quality Draft Genome Sequence of Burkholderia contaminans CH-1, a Gram-Negative Bacterium That Metabolizes 2-Azahypoxanthine, a Plant Growth-Regulating Compound.</title>
        <authorList>
            <person name="Choi J.-H."/>
            <person name="Sugiura H."/>
            <person name="Moriuchi R."/>
            <person name="Kawagishi H."/>
            <person name="Dohra H."/>
        </authorList>
    </citation>
    <scope>NUCLEOTIDE SEQUENCE</scope>
    <source>
        <strain evidence="2">CH-1</strain>
        <plasmid evidence="2">pBC453</plasmid>
    </source>
</reference>
<protein>
    <submittedName>
        <fullName evidence="2">Uncharacterized protein</fullName>
    </submittedName>
</protein>
<organism evidence="2">
    <name type="scientific">Burkholderia contaminans</name>
    <dbReference type="NCBI Taxonomy" id="488447"/>
    <lineage>
        <taxon>Bacteria</taxon>
        <taxon>Pseudomonadati</taxon>
        <taxon>Pseudomonadota</taxon>
        <taxon>Betaproteobacteria</taxon>
        <taxon>Burkholderiales</taxon>
        <taxon>Burkholderiaceae</taxon>
        <taxon>Burkholderia</taxon>
        <taxon>Burkholderia cepacia complex</taxon>
    </lineage>
</organism>
<evidence type="ECO:0000256" key="1">
    <source>
        <dbReference type="SAM" id="MobiDB-lite"/>
    </source>
</evidence>
<proteinExistence type="predicted"/>
<sequence>MAGFSAGAIEPPSRVIGAIVLHLCFRGNLFRPAAWTARTAYEYVLYLANLAAETEVLRAHALPATLPREQSSWPMTTKGRLAREDRMGKHTIWKNIRSGAASEMTVQSARPITPFLGSRYRMISPTRRTKEKARRGIPLERGGTRRAGSSLMITGTMTVNRAGGSVRC</sequence>
<reference evidence="2" key="1">
    <citation type="journal article" date="2016" name="Biosci. Biotechnol. Biochem.">
        <title>Bioconversion of AHX to AOH by resting cells of Burkholderia contaminans CH-1.</title>
        <authorList>
            <person name="Choi J.H."/>
            <person name="Kikuchi A."/>
            <person name="Pumkaeo P."/>
            <person name="Hirai H."/>
            <person name="Tokuyama S."/>
            <person name="Kawagishi H."/>
        </authorList>
    </citation>
    <scope>NUCLEOTIDE SEQUENCE</scope>
    <source>
        <strain evidence="2">CH-1</strain>
        <plasmid evidence="2">pBC453</plasmid>
    </source>
</reference>
<gene>
    <name evidence="2" type="ORF">BCCH1_77310</name>
</gene>
<feature type="region of interest" description="Disordered" evidence="1">
    <location>
        <begin position="126"/>
        <end position="145"/>
    </location>
</feature>
<keyword evidence="2" id="KW-0614">Plasmid</keyword>
<dbReference type="EMBL" id="AP018360">
    <property type="protein sequence ID" value="BBA45220.1"/>
    <property type="molecule type" value="Genomic_DNA"/>
</dbReference>